<sequence length="148" mass="16105">MFRRKAFNFIGEAGSLHCKVMGCLIFSDNTRFGFVRGSVNCSRVNLLGAPKGKYDDLTDKLWVSCALSSGLGLLYVLVNALTDRVEIAWADYSGTELDGVSLFSPSRVLMAAVLLFLEAMLRVPTRALQALHASNLSTNDSTGEDDGY</sequence>
<name>A0A5N5JR09_9ROSI</name>
<keyword evidence="2" id="KW-1185">Reference proteome</keyword>
<protein>
    <submittedName>
        <fullName evidence="1">Uncharacterized protein</fullName>
    </submittedName>
</protein>
<evidence type="ECO:0000313" key="2">
    <source>
        <dbReference type="Proteomes" id="UP000326939"/>
    </source>
</evidence>
<dbReference type="Proteomes" id="UP000326939">
    <property type="component" value="Chromosome 16"/>
</dbReference>
<comment type="caution">
    <text evidence="1">The sequence shown here is derived from an EMBL/GenBank/DDBJ whole genome shotgun (WGS) entry which is preliminary data.</text>
</comment>
<organism evidence="1 2">
    <name type="scientific">Salix brachista</name>
    <dbReference type="NCBI Taxonomy" id="2182728"/>
    <lineage>
        <taxon>Eukaryota</taxon>
        <taxon>Viridiplantae</taxon>
        <taxon>Streptophyta</taxon>
        <taxon>Embryophyta</taxon>
        <taxon>Tracheophyta</taxon>
        <taxon>Spermatophyta</taxon>
        <taxon>Magnoliopsida</taxon>
        <taxon>eudicotyledons</taxon>
        <taxon>Gunneridae</taxon>
        <taxon>Pentapetalae</taxon>
        <taxon>rosids</taxon>
        <taxon>fabids</taxon>
        <taxon>Malpighiales</taxon>
        <taxon>Salicaceae</taxon>
        <taxon>Saliceae</taxon>
        <taxon>Salix</taxon>
    </lineage>
</organism>
<gene>
    <name evidence="1" type="ORF">DKX38_025988</name>
</gene>
<evidence type="ECO:0000313" key="1">
    <source>
        <dbReference type="EMBL" id="KAB5521669.1"/>
    </source>
</evidence>
<proteinExistence type="predicted"/>
<dbReference type="AlphaFoldDB" id="A0A5N5JR09"/>
<accession>A0A5N5JR09</accession>
<dbReference type="EMBL" id="VDCV01000016">
    <property type="protein sequence ID" value="KAB5521669.1"/>
    <property type="molecule type" value="Genomic_DNA"/>
</dbReference>
<reference evidence="2" key="1">
    <citation type="journal article" date="2019" name="Gigascience">
        <title>De novo genome assembly of the endangered Acer yangbiense, a plant species with extremely small populations endemic to Yunnan Province, China.</title>
        <authorList>
            <person name="Yang J."/>
            <person name="Wariss H.M."/>
            <person name="Tao L."/>
            <person name="Zhang R."/>
            <person name="Yun Q."/>
            <person name="Hollingsworth P."/>
            <person name="Dao Z."/>
            <person name="Luo G."/>
            <person name="Guo H."/>
            <person name="Ma Y."/>
            <person name="Sun W."/>
        </authorList>
    </citation>
    <scope>NUCLEOTIDE SEQUENCE [LARGE SCALE GENOMIC DNA]</scope>
    <source>
        <strain evidence="2">cv. br00</strain>
    </source>
</reference>